<accession>A0ACD3AYQ7</accession>
<reference evidence="1 2" key="1">
    <citation type="journal article" date="2019" name="Nat. Ecol. Evol.">
        <title>Megaphylogeny resolves global patterns of mushroom evolution.</title>
        <authorList>
            <person name="Varga T."/>
            <person name="Krizsan K."/>
            <person name="Foldi C."/>
            <person name="Dima B."/>
            <person name="Sanchez-Garcia M."/>
            <person name="Sanchez-Ramirez S."/>
            <person name="Szollosi G.J."/>
            <person name="Szarkandi J.G."/>
            <person name="Papp V."/>
            <person name="Albert L."/>
            <person name="Andreopoulos W."/>
            <person name="Angelini C."/>
            <person name="Antonin V."/>
            <person name="Barry K.W."/>
            <person name="Bougher N.L."/>
            <person name="Buchanan P."/>
            <person name="Buyck B."/>
            <person name="Bense V."/>
            <person name="Catcheside P."/>
            <person name="Chovatia M."/>
            <person name="Cooper J."/>
            <person name="Damon W."/>
            <person name="Desjardin D."/>
            <person name="Finy P."/>
            <person name="Geml J."/>
            <person name="Haridas S."/>
            <person name="Hughes K."/>
            <person name="Justo A."/>
            <person name="Karasinski D."/>
            <person name="Kautmanova I."/>
            <person name="Kiss B."/>
            <person name="Kocsube S."/>
            <person name="Kotiranta H."/>
            <person name="LaButti K.M."/>
            <person name="Lechner B.E."/>
            <person name="Liimatainen K."/>
            <person name="Lipzen A."/>
            <person name="Lukacs Z."/>
            <person name="Mihaltcheva S."/>
            <person name="Morgado L.N."/>
            <person name="Niskanen T."/>
            <person name="Noordeloos M.E."/>
            <person name="Ohm R.A."/>
            <person name="Ortiz-Santana B."/>
            <person name="Ovrebo C."/>
            <person name="Racz N."/>
            <person name="Riley R."/>
            <person name="Savchenko A."/>
            <person name="Shiryaev A."/>
            <person name="Soop K."/>
            <person name="Spirin V."/>
            <person name="Szebenyi C."/>
            <person name="Tomsovsky M."/>
            <person name="Tulloss R.E."/>
            <person name="Uehling J."/>
            <person name="Grigoriev I.V."/>
            <person name="Vagvolgyi C."/>
            <person name="Papp T."/>
            <person name="Martin F.M."/>
            <person name="Miettinen O."/>
            <person name="Hibbett D.S."/>
            <person name="Nagy L.G."/>
        </authorList>
    </citation>
    <scope>NUCLEOTIDE SEQUENCE [LARGE SCALE GENOMIC DNA]</scope>
    <source>
        <strain evidence="1 2">NL-1719</strain>
    </source>
</reference>
<gene>
    <name evidence="1" type="ORF">BDN72DRAFT_765850</name>
</gene>
<feature type="non-terminal residue" evidence="1">
    <location>
        <position position="1"/>
    </location>
</feature>
<sequence>RRLTGYTQVFDGTGTDPTDRDASIKGAGYIGYKTLSSYDVDACETYCNSHSGCVFVNLYYIFNVNAQTNPVVRCAAYTQPHSGSEKTNFGGQQLLPAPAGKTYVQQSTGYALDSVSVLANPTTPAGYQLVFGPTTGANTAPGVSSYPSTTLSQYDVQGCANFCNGQAPDPVGGICQYFNIYQTISGGNPTYTCATYYLPTDASTATNTGGGAISYSRGYSRVSVVLDGGFEGYITSCNPNDLCTVDSYQYWTSTTPGSFDAVFFDYAPRARTGHGVALLGQAYDATTDPGTITPTSPLVTTAGKQYVIAFWHDSSYSGQQFETNSFLQVIWNGAIVFSITPGYQTWTFYSVTVTAQGNDVLEFTGGHAPSWDRVDDVAVFLNN</sequence>
<evidence type="ECO:0000313" key="2">
    <source>
        <dbReference type="Proteomes" id="UP000308600"/>
    </source>
</evidence>
<keyword evidence="2" id="KW-1185">Reference proteome</keyword>
<dbReference type="EMBL" id="ML208306">
    <property type="protein sequence ID" value="TFK70896.1"/>
    <property type="molecule type" value="Genomic_DNA"/>
</dbReference>
<proteinExistence type="predicted"/>
<evidence type="ECO:0000313" key="1">
    <source>
        <dbReference type="EMBL" id="TFK70896.1"/>
    </source>
</evidence>
<dbReference type="Proteomes" id="UP000308600">
    <property type="component" value="Unassembled WGS sequence"/>
</dbReference>
<protein>
    <submittedName>
        <fullName evidence="1">Uncharacterized protein</fullName>
    </submittedName>
</protein>
<name>A0ACD3AYQ7_9AGAR</name>
<organism evidence="1 2">
    <name type="scientific">Pluteus cervinus</name>
    <dbReference type="NCBI Taxonomy" id="181527"/>
    <lineage>
        <taxon>Eukaryota</taxon>
        <taxon>Fungi</taxon>
        <taxon>Dikarya</taxon>
        <taxon>Basidiomycota</taxon>
        <taxon>Agaricomycotina</taxon>
        <taxon>Agaricomycetes</taxon>
        <taxon>Agaricomycetidae</taxon>
        <taxon>Agaricales</taxon>
        <taxon>Pluteineae</taxon>
        <taxon>Pluteaceae</taxon>
        <taxon>Pluteus</taxon>
    </lineage>
</organism>